<dbReference type="InterPro" id="IPR046836">
    <property type="entry name" value="RHS_C"/>
</dbReference>
<dbReference type="AlphaFoldDB" id="A0A2V2VPN9"/>
<sequence>MEMLEGCYESVYNASWHHVVEVPGGEGTGMKVEEGKPPQSWTYKKAGNTFEKDDAVQQSGAPRPRLLVLTSDDGWPYTWEREVSEFIPDCYVNCEVERVWQTVKGDLTKWFSSHGRTEFKPKKRLLIGTSGIGKSMGAGPHPLYQLLHYDAEQIPVVVYFIADRK</sequence>
<reference evidence="3 4" key="1">
    <citation type="journal article" date="2018" name="Microb. Genom.">
        <title>Expanding an expanded genome: long-read sequencing of Trypanosoma cruzi.</title>
        <authorList>
            <person name="Berna L."/>
            <person name="Rodriguez M."/>
            <person name="Chiribao M.L."/>
            <person name="Parodi-Talice A."/>
            <person name="Pita S."/>
            <person name="Rijo G."/>
            <person name="Alvarez-Valin F."/>
            <person name="Robello C."/>
        </authorList>
    </citation>
    <scope>NUCLEOTIDE SEQUENCE [LARGE SCALE GENOMIC DNA]</scope>
    <source>
        <strain evidence="3 4">TCC</strain>
    </source>
</reference>
<evidence type="ECO:0000313" key="3">
    <source>
        <dbReference type="EMBL" id="PWU97382.1"/>
    </source>
</evidence>
<evidence type="ECO:0000259" key="1">
    <source>
        <dbReference type="Pfam" id="PF07999"/>
    </source>
</evidence>
<dbReference type="NCBIfam" id="TIGR01631">
    <property type="entry name" value="Trypano_RHS"/>
    <property type="match status" value="1"/>
</dbReference>
<dbReference type="VEuPathDB" id="TriTrypDB:C3747_245g13"/>
<evidence type="ECO:0000259" key="2">
    <source>
        <dbReference type="Pfam" id="PF20445"/>
    </source>
</evidence>
<accession>A0A2V2VPN9</accession>
<feature type="domain" description="Retrotransposon hot spot protein N-terminal" evidence="2">
    <location>
        <begin position="8"/>
        <end position="121"/>
    </location>
</feature>
<organism evidence="3 4">
    <name type="scientific">Trypanosoma cruzi</name>
    <dbReference type="NCBI Taxonomy" id="5693"/>
    <lineage>
        <taxon>Eukaryota</taxon>
        <taxon>Discoba</taxon>
        <taxon>Euglenozoa</taxon>
        <taxon>Kinetoplastea</taxon>
        <taxon>Metakinetoplastina</taxon>
        <taxon>Trypanosomatida</taxon>
        <taxon>Trypanosomatidae</taxon>
        <taxon>Trypanosoma</taxon>
        <taxon>Schizotrypanum</taxon>
    </lineage>
</organism>
<gene>
    <name evidence="3" type="ORF">C3747_245g13</name>
</gene>
<proteinExistence type="predicted"/>
<feature type="domain" description="Retrotransposon hot spot protein,C-terminal" evidence="1">
    <location>
        <begin position="125"/>
        <end position="162"/>
    </location>
</feature>
<dbReference type="Proteomes" id="UP000246078">
    <property type="component" value="Unassembled WGS sequence"/>
</dbReference>
<dbReference type="VEuPathDB" id="TriTrypDB:C4B63_461g9"/>
<comment type="caution">
    <text evidence="3">The sequence shown here is derived from an EMBL/GenBank/DDBJ whole genome shotgun (WGS) entry which is preliminary data.</text>
</comment>
<dbReference type="Pfam" id="PF07999">
    <property type="entry name" value="RHSP"/>
    <property type="match status" value="1"/>
</dbReference>
<dbReference type="Pfam" id="PF20445">
    <property type="entry name" value="RHS_N"/>
    <property type="match status" value="1"/>
</dbReference>
<dbReference type="VEuPathDB" id="TriTrypDB:TcCL_NonESM05773"/>
<evidence type="ECO:0000313" key="4">
    <source>
        <dbReference type="Proteomes" id="UP000246078"/>
    </source>
</evidence>
<protein>
    <submittedName>
        <fullName evidence="3">Putative retrotransposon hot spot (RHS) protein</fullName>
    </submittedName>
</protein>
<dbReference type="EMBL" id="PRFC01000245">
    <property type="protein sequence ID" value="PWU97382.1"/>
    <property type="molecule type" value="Genomic_DNA"/>
</dbReference>
<dbReference type="InterPro" id="IPR046835">
    <property type="entry name" value="RHS_N"/>
</dbReference>
<name>A0A2V2VPN9_TRYCR</name>
<dbReference type="InterPro" id="IPR006518">
    <property type="entry name" value="Trypano_RHS"/>
</dbReference>